<dbReference type="NCBIfam" id="TIGR04057">
    <property type="entry name" value="SusC_RagA_signa"/>
    <property type="match status" value="1"/>
</dbReference>
<keyword evidence="6 8" id="KW-0472">Membrane</keyword>
<sequence>MKTIYKKLLVLLLLLPASLLAQSSFNGVVVDAKSNQPIPGVNVVVKGAQQSVTTDFDGKFKLSKIKQGDAVVFSFVGYKGQTITYSNQANLTVKLQEAENQLQEVVVQVGYGSVKKKDATGSVAVITAKDFNKGAITNTENLLNGRVAGVVVTQGGRPGDGAAIRIRGGASLGASNDPLVVIDGLPVNNGLSSINPNDIESFSILKDASATAIYGSRGSNGVVLIKTKKGTKQDGVKVSFNSLTTLNTVAKKVDVYTADEFRNIITTYVPSRVGLLGTGSTDWQDEIYRNGITFSNDLSLRGNFLKVIPTRLSVGKTNIDGVLETSSFKRNTIALSMTPSFLDNHLKFEVNANYATEKNRYADEGAIGSAISFNPTYVNYDANSPFGGYKESFTLNSPNNYTVYGAANPVALLQQKDNQGKSTRVYGNIQTEYKLHFFEDIKAVANLGYDRIESKGTNVTSANSRAGLYNAGKLGYNQNTWGNSTNTLLDGYLNYNKKFGNVKVDLTAGYSYQNFDSESYYSTNTLLPAAEQKPDVVTSPGVNLQAYYSRLNVDLSEKYLLTLNFRRDGSSRFSELNRWGNFPGAAFAWKVSSEEFLKNSKTVSELKLRLGWGVTGQQDIGGAAYDYFQRYNLSALTSGATYQFGSQFYQLGRPEGYNANLKWEETTTVNAGLDFGLFNDKVTGSLDVYSKTSNDLIAYVPEGSLQNFRTAGFQNIGSLTSKGAELNINYKAIETANSSLNFNYNIAYNDIKIKNLGGLEFFQGSVGLDVYSQIHQERLAPNTFWLYEQVYDAAGKPVEGVYVDRNGDGQITSLDKHAFKKPNADITMGFMTNYNYKKWDFSMAWRTSLGNYIYDNVNASRSFLSQSISDNNVNAINNTTVDFDNTLFTQKRAESDYYVKDASWLKLDNVTIGYLIEAPFNVQSSSLRLYSGVQNVLTISKYKGMDPEVFGGIDSTIYPRARMFLFGLNYNF</sequence>
<dbReference type="InterPro" id="IPR037066">
    <property type="entry name" value="Plug_dom_sf"/>
</dbReference>
<evidence type="ECO:0000256" key="8">
    <source>
        <dbReference type="PROSITE-ProRule" id="PRU01360"/>
    </source>
</evidence>
<feature type="domain" description="TonB-dependent receptor plug" evidence="12">
    <location>
        <begin position="115"/>
        <end position="222"/>
    </location>
</feature>
<dbReference type="SUPFAM" id="SSF56935">
    <property type="entry name" value="Porins"/>
    <property type="match status" value="1"/>
</dbReference>
<dbReference type="RefSeq" id="WP_229318233.1">
    <property type="nucleotide sequence ID" value="NZ_AP025184.1"/>
</dbReference>
<comment type="subcellular location">
    <subcellularLocation>
        <location evidence="1 8">Cell outer membrane</location>
        <topology evidence="1 8">Multi-pass membrane protein</topology>
    </subcellularLocation>
</comment>
<keyword evidence="10" id="KW-0732">Signal</keyword>
<keyword evidence="2 8" id="KW-0813">Transport</keyword>
<keyword evidence="7 8" id="KW-0998">Cell outer membrane</keyword>
<evidence type="ECO:0000259" key="11">
    <source>
        <dbReference type="Pfam" id="PF00593"/>
    </source>
</evidence>
<dbReference type="InterPro" id="IPR036942">
    <property type="entry name" value="Beta-barrel_TonB_sf"/>
</dbReference>
<dbReference type="Pfam" id="PF07715">
    <property type="entry name" value="Plug"/>
    <property type="match status" value="1"/>
</dbReference>
<dbReference type="InterPro" id="IPR012910">
    <property type="entry name" value="Plug_dom"/>
</dbReference>
<dbReference type="Gene3D" id="2.170.130.10">
    <property type="entry name" value="TonB-dependent receptor, plug domain"/>
    <property type="match status" value="1"/>
</dbReference>
<gene>
    <name evidence="13" type="ORF">GENT5_08040</name>
</gene>
<keyword evidence="3 8" id="KW-1134">Transmembrane beta strand</keyword>
<evidence type="ECO:0000256" key="5">
    <source>
        <dbReference type="ARBA" id="ARBA00023077"/>
    </source>
</evidence>
<dbReference type="Pfam" id="PF00593">
    <property type="entry name" value="TonB_dep_Rec_b-barrel"/>
    <property type="match status" value="1"/>
</dbReference>
<evidence type="ECO:0000256" key="7">
    <source>
        <dbReference type="ARBA" id="ARBA00023237"/>
    </source>
</evidence>
<organism evidence="13 14">
    <name type="scientific">Flavobacterium ammoniigenes</name>
    <dbReference type="NCBI Taxonomy" id="1751095"/>
    <lineage>
        <taxon>Bacteria</taxon>
        <taxon>Pseudomonadati</taxon>
        <taxon>Bacteroidota</taxon>
        <taxon>Flavobacteriia</taxon>
        <taxon>Flavobacteriales</taxon>
        <taxon>Flavobacteriaceae</taxon>
        <taxon>Flavobacterium</taxon>
    </lineage>
</organism>
<dbReference type="InterPro" id="IPR023996">
    <property type="entry name" value="TonB-dep_OMP_SusC/RagA"/>
</dbReference>
<dbReference type="Gene3D" id="2.40.170.20">
    <property type="entry name" value="TonB-dependent receptor, beta-barrel domain"/>
    <property type="match status" value="1"/>
</dbReference>
<feature type="domain" description="TonB-dependent receptor-like beta-barrel" evidence="11">
    <location>
        <begin position="374"/>
        <end position="765"/>
    </location>
</feature>
<dbReference type="SUPFAM" id="SSF49464">
    <property type="entry name" value="Carboxypeptidase regulatory domain-like"/>
    <property type="match status" value="1"/>
</dbReference>
<evidence type="ECO:0000259" key="12">
    <source>
        <dbReference type="Pfam" id="PF07715"/>
    </source>
</evidence>
<protein>
    <submittedName>
        <fullName evidence="13">SusC/RagA family TonB-linked outer membrane protein</fullName>
    </submittedName>
</protein>
<comment type="similarity">
    <text evidence="8 9">Belongs to the TonB-dependent receptor family.</text>
</comment>
<dbReference type="InterPro" id="IPR000531">
    <property type="entry name" value="Beta-barrel_TonB"/>
</dbReference>
<reference evidence="13 14" key="1">
    <citation type="journal article" date="2022" name="Int. J. Syst. Evol. Microbiol.">
        <title>Flavobacterium ammonificans sp. nov. and Flavobacterium ammoniigenes sp. nov., ammonifying bacteria isolated from surface river water.</title>
        <authorList>
            <person name="Watanabe K."/>
            <person name="Kitamura T."/>
            <person name="Ogata Y."/>
            <person name="Shindo C."/>
            <person name="Suda W."/>
        </authorList>
    </citation>
    <scope>NUCLEOTIDE SEQUENCE [LARGE SCALE GENOMIC DNA]</scope>
    <source>
        <strain evidence="13 14">GENT5</strain>
    </source>
</reference>
<keyword evidence="5 9" id="KW-0798">TonB box</keyword>
<reference evidence="13 14" key="2">
    <citation type="journal article" date="2022" name="Microorganisms">
        <title>Complete Genome Sequences of Two Flavobacterium ammonificans Strains and a Flavobacterium ammoniigenes Strain of Ammonifying Bacterioplankton Isolated from Surface River Water.</title>
        <authorList>
            <person name="Suda W."/>
            <person name="Ogata Y."/>
            <person name="Shindo C."/>
            <person name="Watanabe K."/>
        </authorList>
    </citation>
    <scope>NUCLEOTIDE SEQUENCE [LARGE SCALE GENOMIC DNA]</scope>
    <source>
        <strain evidence="13 14">GENT5</strain>
    </source>
</reference>
<evidence type="ECO:0000256" key="6">
    <source>
        <dbReference type="ARBA" id="ARBA00023136"/>
    </source>
</evidence>
<evidence type="ECO:0000256" key="1">
    <source>
        <dbReference type="ARBA" id="ARBA00004571"/>
    </source>
</evidence>
<keyword evidence="14" id="KW-1185">Reference proteome</keyword>
<dbReference type="PROSITE" id="PS52016">
    <property type="entry name" value="TONB_DEPENDENT_REC_3"/>
    <property type="match status" value="1"/>
</dbReference>
<name>A0ABM7V4L2_9FLAO</name>
<dbReference type="NCBIfam" id="TIGR04056">
    <property type="entry name" value="OMP_RagA_SusC"/>
    <property type="match status" value="1"/>
</dbReference>
<evidence type="ECO:0000256" key="9">
    <source>
        <dbReference type="RuleBase" id="RU003357"/>
    </source>
</evidence>
<evidence type="ECO:0000256" key="10">
    <source>
        <dbReference type="SAM" id="SignalP"/>
    </source>
</evidence>
<keyword evidence="4 8" id="KW-0812">Transmembrane</keyword>
<proteinExistence type="inferred from homology"/>
<feature type="signal peptide" evidence="10">
    <location>
        <begin position="1"/>
        <end position="21"/>
    </location>
</feature>
<dbReference type="InterPro" id="IPR039426">
    <property type="entry name" value="TonB-dep_rcpt-like"/>
</dbReference>
<dbReference type="InterPro" id="IPR008969">
    <property type="entry name" value="CarboxyPept-like_regulatory"/>
</dbReference>
<evidence type="ECO:0000313" key="13">
    <source>
        <dbReference type="EMBL" id="BDB54499.1"/>
    </source>
</evidence>
<accession>A0ABM7V4L2</accession>
<evidence type="ECO:0000256" key="3">
    <source>
        <dbReference type="ARBA" id="ARBA00022452"/>
    </source>
</evidence>
<dbReference type="Proteomes" id="UP001319867">
    <property type="component" value="Chromosome"/>
</dbReference>
<evidence type="ECO:0000256" key="4">
    <source>
        <dbReference type="ARBA" id="ARBA00022692"/>
    </source>
</evidence>
<dbReference type="EMBL" id="AP025184">
    <property type="protein sequence ID" value="BDB54499.1"/>
    <property type="molecule type" value="Genomic_DNA"/>
</dbReference>
<dbReference type="Gene3D" id="2.60.40.1120">
    <property type="entry name" value="Carboxypeptidase-like, regulatory domain"/>
    <property type="match status" value="1"/>
</dbReference>
<dbReference type="Pfam" id="PF13715">
    <property type="entry name" value="CarbopepD_reg_2"/>
    <property type="match status" value="1"/>
</dbReference>
<evidence type="ECO:0000256" key="2">
    <source>
        <dbReference type="ARBA" id="ARBA00022448"/>
    </source>
</evidence>
<feature type="chain" id="PRO_5046927728" evidence="10">
    <location>
        <begin position="22"/>
        <end position="972"/>
    </location>
</feature>
<dbReference type="InterPro" id="IPR023997">
    <property type="entry name" value="TonB-dep_OMP_SusC/RagA_CS"/>
</dbReference>
<evidence type="ECO:0000313" key="14">
    <source>
        <dbReference type="Proteomes" id="UP001319867"/>
    </source>
</evidence>